<dbReference type="EMBL" id="CP064935">
    <property type="protein sequence ID" value="QPK12577.1"/>
    <property type="molecule type" value="Genomic_DNA"/>
</dbReference>
<keyword evidence="1" id="KW-0614">Plasmid</keyword>
<dbReference type="Proteomes" id="UP000540266">
    <property type="component" value="Plasmid pBS3d"/>
</dbReference>
<dbReference type="RefSeq" id="WP_167860695.1">
    <property type="nucleotide sequence ID" value="NZ_CP064935.1"/>
</dbReference>
<proteinExistence type="predicted"/>
<accession>A0A7X6IYA2</accession>
<organism evidence="1 2">
    <name type="scientific">Rhizobium phaseoli</name>
    <dbReference type="NCBI Taxonomy" id="396"/>
    <lineage>
        <taxon>Bacteria</taxon>
        <taxon>Pseudomonadati</taxon>
        <taxon>Pseudomonadota</taxon>
        <taxon>Alphaproteobacteria</taxon>
        <taxon>Hyphomicrobiales</taxon>
        <taxon>Rhizobiaceae</taxon>
        <taxon>Rhizobium/Agrobacterium group</taxon>
        <taxon>Rhizobium</taxon>
    </lineage>
</organism>
<protein>
    <submittedName>
        <fullName evidence="1">Uncharacterized protein</fullName>
    </submittedName>
</protein>
<evidence type="ECO:0000313" key="1">
    <source>
        <dbReference type="EMBL" id="QPK12577.1"/>
    </source>
</evidence>
<reference evidence="1 2" key="1">
    <citation type="submission" date="2020-11" db="EMBL/GenBank/DDBJ databases">
        <title>Indigenous Rhizobia Nodulating Common beans in Western Kenya.</title>
        <authorList>
            <person name="Wekesa C.S."/>
            <person name="Oelmueller R."/>
            <person name="Furch A.C."/>
        </authorList>
    </citation>
    <scope>NUCLEOTIDE SEQUENCE [LARGE SCALE GENOMIC DNA]</scope>
    <source>
        <strain evidence="2">BS3</strain>
        <plasmid evidence="1 2">pBS3d</plasmid>
    </source>
</reference>
<evidence type="ECO:0000313" key="2">
    <source>
        <dbReference type="Proteomes" id="UP000540266"/>
    </source>
</evidence>
<gene>
    <name evidence="1" type="ORF">HER27_031825</name>
</gene>
<sequence>MDFVEAKTLLARYLRSLDPSGAAGFEGLLRDILVEVTGVAFGLAKSGPQGGSDVRSMGVNRFEVALEAKRYEADTRLPLDQLRAKIVETWQSDHGADLWILAATREISATDLEALTKTGLDLGITVLILDWPVLEATLPDLAVLCGEAQAALRQHLTGVSELDEVLETIRAHPGYLAAAQRTRLRLTQPDIGYAAARDAIRRWTIGGLQSDRNAASRLGGKFHNLLSAERKLVRRGRYDTQLSGVLSGQSPTVLLGNEGMGKTWLFLSWWHETVSSGREMPLTLFLPAKDVREEPFIDLLARVLSERVGSEGLEFWRRRIGQWLRQETAIPQFLIMIDGLNQNWSKRNWAELIQPAFDDDGRGRFAIVMSCWPDHWAELQRLASLAPTTTEILVDRFDDNELDALLVQHGLDRSKFSHGMQALMSVPRLSALAISRHQELAESGDITPERLAVEDWKHRIELRGAALSISDAEFQSFVSQLGDELRLSIEGTVLTRHGVLERLGRDSGRERDSLQSTVNELIAGRWLEPAGRPNHFKVNAALVPFALGLSLAHQLKDVSEDAAANAIIADHIDPFRGQTLGSSIMRAAVTAALLDRAVLRPARRALLTRWLAEQNFSSWDFEAFWRVIGLDSELVFTIIEDEWLGRAGSSIQDEIFIKGLANAYSFPAVGALIRTMVTRWLGWFWEDPMEGAILGRVDLTSEDSRQRQTQTAERLAKWNDFAGRGEFPDITLSTIGDPSWLSHRVFGILSLLPRTPFIDAIAAWGITRAIMNMPRHFNELAWLLRINSEDAGEADRAVCSLTERLLETGHPTCLQAAYWIMEAQADPESISRLRALRPGHSIKRQVWDGVSSNEALLDPDEPAEEVSAAHIRQTPLSLDVNFREGRDAVSLAKRNPSRLLQAYRNIAVSARDGPDTILTRPLSHLQTTFMMVLTTGERMLLLQAMDTEIRPDEKALPINAASWEARRLELRLADLDGPAQLTALLSEELEASALTHVARTMIDFDSNDVRLTLNDFPADEAGQQQWLRVFAEFADAEAFRGWCELPNLLKSEDERIRKLALQLASVSRDAEVLEAISEHDWSKWPEDRHERHYGSKCLLHASIGLERPSLLEHAEKEIAAHWLVEDPDSREALTAYETFFRGALLRLQTWRGSSFLPLFGDHLAPIGIMLDKGDTSLWAFIEAWIDDIKSIRNHDLMDEFPMVALTRSLMTRRPELGLKLWSKLMEAMRDGFVKLTGLPHIPFLAPSNIPVAGEAWNDIINSAVTDEELSGLARLLCEHQHIDWLVSWIGEKSRSGLAGDTARAITILGFCDEDANFGRVWEALDTSVSDDGWLRHIFEDGKHCYDRNRWARHWYGRFLAAQTPEDALASRMLLEASMDGRATLWIERRDISALPRWKRQHWDLNVVGLNNASKKQKERLKDKLFWTKIISKTQAPWI</sequence>
<geneLocation type="plasmid" evidence="1 2">
    <name>pBS3d</name>
</geneLocation>
<name>A0A7X6IYA2_9HYPH</name>